<dbReference type="PANTHER" id="PTHR12001">
    <property type="entry name" value="GERANYLGERANYL PYROPHOSPHATE SYNTHASE"/>
    <property type="match status" value="1"/>
</dbReference>
<evidence type="ECO:0000256" key="4">
    <source>
        <dbReference type="ARBA" id="ARBA00022723"/>
    </source>
</evidence>
<dbReference type="RefSeq" id="WP_038567817.1">
    <property type="nucleotide sequence ID" value="NZ_CAKZHM010000160.1"/>
</dbReference>
<keyword evidence="8" id="KW-1185">Reference proteome</keyword>
<dbReference type="GO" id="GO:0004659">
    <property type="term" value="F:prenyltransferase activity"/>
    <property type="evidence" value="ECO:0007669"/>
    <property type="project" value="InterPro"/>
</dbReference>
<dbReference type="HOGENOM" id="CLU_014015_2_1_11"/>
<dbReference type="eggNOG" id="COG0142">
    <property type="taxonomic scope" value="Bacteria"/>
</dbReference>
<proteinExistence type="inferred from homology"/>
<dbReference type="OrthoDB" id="4497239at2"/>
<organism evidence="7 8">
    <name type="scientific">Dermacoccus nishinomiyaensis</name>
    <dbReference type="NCBI Taxonomy" id="1274"/>
    <lineage>
        <taxon>Bacteria</taxon>
        <taxon>Bacillati</taxon>
        <taxon>Actinomycetota</taxon>
        <taxon>Actinomycetes</taxon>
        <taxon>Micrococcales</taxon>
        <taxon>Dermacoccaceae</taxon>
        <taxon>Dermacoccus</taxon>
    </lineage>
</organism>
<dbReference type="InterPro" id="IPR033749">
    <property type="entry name" value="Polyprenyl_synt_CS"/>
</dbReference>
<dbReference type="PANTHER" id="PTHR12001:SF85">
    <property type="entry name" value="SHORT CHAIN ISOPRENYL DIPHOSPHATE SYNTHASE"/>
    <property type="match status" value="1"/>
</dbReference>
<dbReference type="InterPro" id="IPR008949">
    <property type="entry name" value="Isoprenoid_synthase_dom_sf"/>
</dbReference>
<dbReference type="GeneID" id="41840766"/>
<dbReference type="GO" id="GO:0046872">
    <property type="term" value="F:metal ion binding"/>
    <property type="evidence" value="ECO:0007669"/>
    <property type="project" value="UniProtKB-KW"/>
</dbReference>
<gene>
    <name evidence="7" type="ORF">HX89_06210</name>
</gene>
<protein>
    <submittedName>
        <fullName evidence="7">Polyprenyl synthetase</fullName>
    </submittedName>
</protein>
<dbReference type="PROSITE" id="PS50817">
    <property type="entry name" value="INTEIN_N_TER"/>
    <property type="match status" value="1"/>
</dbReference>
<comment type="cofactor">
    <cofactor evidence="1">
        <name>Mg(2+)</name>
        <dbReference type="ChEBI" id="CHEBI:18420"/>
    </cofactor>
</comment>
<reference evidence="7 8" key="1">
    <citation type="submission" date="2014-07" db="EMBL/GenBank/DDBJ databases">
        <title>Genome Sequencing of Dermacoccus nishinomiyaensis.</title>
        <authorList>
            <person name="Hong K.W."/>
            <person name="Chan K.G."/>
        </authorList>
    </citation>
    <scope>NUCLEOTIDE SEQUENCE [LARGE SCALE GENOMIC DNA]</scope>
    <source>
        <strain evidence="7 8">M25</strain>
    </source>
</reference>
<evidence type="ECO:0000256" key="5">
    <source>
        <dbReference type="ARBA" id="ARBA00022842"/>
    </source>
</evidence>
<keyword evidence="4" id="KW-0479">Metal-binding</keyword>
<evidence type="ECO:0000313" key="8">
    <source>
        <dbReference type="Proteomes" id="UP000027986"/>
    </source>
</evidence>
<evidence type="ECO:0000256" key="3">
    <source>
        <dbReference type="ARBA" id="ARBA00022679"/>
    </source>
</evidence>
<accession>A0A075JFG5</accession>
<dbReference type="AlphaFoldDB" id="A0A075JFG5"/>
<dbReference type="KEGG" id="dni:HX89_06210"/>
<dbReference type="PROSITE" id="PS00723">
    <property type="entry name" value="POLYPRENYL_SYNTHASE_1"/>
    <property type="match status" value="1"/>
</dbReference>
<dbReference type="InterPro" id="IPR000092">
    <property type="entry name" value="Polyprenyl_synt"/>
</dbReference>
<dbReference type="SFLD" id="SFLDG01017">
    <property type="entry name" value="Polyprenyl_Transferase_Like"/>
    <property type="match status" value="1"/>
</dbReference>
<comment type="similarity">
    <text evidence="2 6">Belongs to the FPP/GGPP synthase family.</text>
</comment>
<dbReference type="InterPro" id="IPR006141">
    <property type="entry name" value="Intein_N"/>
</dbReference>
<evidence type="ECO:0000256" key="2">
    <source>
        <dbReference type="ARBA" id="ARBA00006706"/>
    </source>
</evidence>
<name>A0A075JFG5_9MICO</name>
<keyword evidence="5" id="KW-0460">Magnesium</keyword>
<dbReference type="GO" id="GO:0008299">
    <property type="term" value="P:isoprenoid biosynthetic process"/>
    <property type="evidence" value="ECO:0007669"/>
    <property type="project" value="InterPro"/>
</dbReference>
<dbReference type="SFLD" id="SFLDS00005">
    <property type="entry name" value="Isoprenoid_Synthase_Type_I"/>
    <property type="match status" value="1"/>
</dbReference>
<dbReference type="EMBL" id="CP008889">
    <property type="protein sequence ID" value="AIF40599.1"/>
    <property type="molecule type" value="Genomic_DNA"/>
</dbReference>
<dbReference type="PROSITE" id="PS00444">
    <property type="entry name" value="POLYPRENYL_SYNTHASE_2"/>
    <property type="match status" value="1"/>
</dbReference>
<dbReference type="SUPFAM" id="SSF48576">
    <property type="entry name" value="Terpenoid synthases"/>
    <property type="match status" value="1"/>
</dbReference>
<dbReference type="GO" id="GO:0016539">
    <property type="term" value="P:intein-mediated protein splicing"/>
    <property type="evidence" value="ECO:0007669"/>
    <property type="project" value="InterPro"/>
</dbReference>
<dbReference type="Proteomes" id="UP000027986">
    <property type="component" value="Chromosome"/>
</dbReference>
<keyword evidence="3 6" id="KW-0808">Transferase</keyword>
<sequence length="364" mass="39058">MPDSLDAPRLLERLQETLDAEVSHQRDVLAPLGGQTDLMLDAVATLLRGGKRVRASFLYWGYRAAGGADSDALVRCAASMELFQAAALLHDDVMDASDTRRGMPAAHRAMAAAHRSRGLDGDADRFGEAGAILAGDLCLTWADEMYATSGLPADEVARGRAVFDLMRTQLMGGQFLDVLEASTPWATMGTPERIERALRVIRFKSAKYTMEHPLLIGAASAGASPDVTQALSQYGLALGEAYQLRDDLLGVFGDPAQTGKPAGDDLREGKRTVLVAHLLDAAGDEPEVGTFFAERFGHDDLREDEVERIRVLARESGAVDAVEARIAEGAQRARAALDGVRSQVPADAYAALEAFIESTTARTF</sequence>
<evidence type="ECO:0000313" key="7">
    <source>
        <dbReference type="EMBL" id="AIF40599.1"/>
    </source>
</evidence>
<dbReference type="Pfam" id="PF00348">
    <property type="entry name" value="polyprenyl_synt"/>
    <property type="match status" value="1"/>
</dbReference>
<dbReference type="CDD" id="cd00685">
    <property type="entry name" value="Trans_IPPS_HT"/>
    <property type="match status" value="1"/>
</dbReference>
<evidence type="ECO:0000256" key="1">
    <source>
        <dbReference type="ARBA" id="ARBA00001946"/>
    </source>
</evidence>
<evidence type="ECO:0000256" key="6">
    <source>
        <dbReference type="RuleBase" id="RU004466"/>
    </source>
</evidence>
<dbReference type="Gene3D" id="1.10.600.10">
    <property type="entry name" value="Farnesyl Diphosphate Synthase"/>
    <property type="match status" value="1"/>
</dbReference>